<protein>
    <submittedName>
        <fullName evidence="3">LruC domain-containing protein</fullName>
    </submittedName>
</protein>
<evidence type="ECO:0000313" key="4">
    <source>
        <dbReference type="Proteomes" id="UP001206788"/>
    </source>
</evidence>
<name>A0ABT2GAW8_9BACT</name>
<dbReference type="InterPro" id="IPR025193">
    <property type="entry name" value="DUF4114"/>
</dbReference>
<dbReference type="InterPro" id="IPR032295">
    <property type="entry name" value="DUF4842"/>
</dbReference>
<dbReference type="Pfam" id="PF16130">
    <property type="entry name" value="DUF4842"/>
    <property type="match status" value="1"/>
</dbReference>
<accession>A0ABT2GAW8</accession>
<dbReference type="RefSeq" id="WP_259414755.1">
    <property type="nucleotide sequence ID" value="NZ_JANWGH010000002.1"/>
</dbReference>
<evidence type="ECO:0000259" key="1">
    <source>
        <dbReference type="Pfam" id="PF13448"/>
    </source>
</evidence>
<sequence length="697" mass="77990">MSFNSGFNPIYHSIPWEAPYPQLHNQMYRFFIILVLVLASCVRVPDFEPTPAVEKINEYGTFNFSTVNENLIDFKFSDAKDNPLAGLKFELIHPESGVILLKGLTDASGVYKQKHSLPIYLDQVIIEAHFIGIPNRILVPVRLGNVTFNYRGACDPNEVISYEIDPNALTSDTGARLSVVNLDYAATYNSSGVPANLEAQRDYISSTLLNYINASLPESQPVPTYHPTYLAEGKKTTLDVIEEADVWVTFVHEGAGWRNSIGYYLYPTNQPPTSIDQIEKVTVIFPNLSMVGSGGALRSGDKIKLGRFPAGMTIGLVLFANGWSGSRVENFYYPVFADKNLNPEASPSLKQHNVLLWDEENKLFLLGFEDVRRDNAGCDQDFNDAILFVSSNPVRAISNQEVSPIDRPGTLDQDGDGINDIFDEYPYDPSKAYDSYYPSASTYGSFAFEDNWPEMGDYDFNDLVVDYQIKQVLNSSNQVTSLEPKFKFRAAGAGFRNGFGFQLNVPSSSVFSVDGSVVNERFITKNGNGTEAGQSKAVIIVTDNVHFLMNQTGFINTQDSDGTVNPKEVSLEIRFNSPKTVAELGNAPYNPFLIVNQNRGREIHLPSYSPTDLADLQYFGISDDASIPGQPSSFYKSKTALPWAIHLPESFDYPKEKQDVRRAHLMFDPWAKSNGYSYMDWFRGQTGYRDEQKLYLK</sequence>
<reference evidence="3 4" key="1">
    <citation type="submission" date="2022-08" db="EMBL/GenBank/DDBJ databases">
        <title>Algoriphagus sp. CAU 1643 isolated from mud.</title>
        <authorList>
            <person name="Kim W."/>
        </authorList>
    </citation>
    <scope>NUCLEOTIDE SEQUENCE [LARGE SCALE GENOMIC DNA]</scope>
    <source>
        <strain evidence="3 4">CAU 1643</strain>
    </source>
</reference>
<feature type="domain" description="DUF4114" evidence="1">
    <location>
        <begin position="308"/>
        <end position="392"/>
    </location>
</feature>
<dbReference type="Proteomes" id="UP001206788">
    <property type="component" value="Unassembled WGS sequence"/>
</dbReference>
<gene>
    <name evidence="3" type="ORF">NY014_11660</name>
</gene>
<dbReference type="InterPro" id="IPR031025">
    <property type="entry name" value="LruC_dom"/>
</dbReference>
<dbReference type="NCBIfam" id="TIGR04456">
    <property type="entry name" value="LruC_dom"/>
    <property type="match status" value="1"/>
</dbReference>
<keyword evidence="4" id="KW-1185">Reference proteome</keyword>
<organism evidence="3 4">
    <name type="scientific">Algoriphagus limi</name>
    <dbReference type="NCBI Taxonomy" id="2975273"/>
    <lineage>
        <taxon>Bacteria</taxon>
        <taxon>Pseudomonadati</taxon>
        <taxon>Bacteroidota</taxon>
        <taxon>Cytophagia</taxon>
        <taxon>Cytophagales</taxon>
        <taxon>Cyclobacteriaceae</taxon>
        <taxon>Algoriphagus</taxon>
    </lineage>
</organism>
<evidence type="ECO:0000259" key="2">
    <source>
        <dbReference type="Pfam" id="PF16130"/>
    </source>
</evidence>
<proteinExistence type="predicted"/>
<dbReference type="EMBL" id="JANWGH010000002">
    <property type="protein sequence ID" value="MCS5491092.1"/>
    <property type="molecule type" value="Genomic_DNA"/>
</dbReference>
<evidence type="ECO:0000313" key="3">
    <source>
        <dbReference type="EMBL" id="MCS5491092.1"/>
    </source>
</evidence>
<dbReference type="Pfam" id="PF13448">
    <property type="entry name" value="DUF4114"/>
    <property type="match status" value="1"/>
</dbReference>
<comment type="caution">
    <text evidence="3">The sequence shown here is derived from an EMBL/GenBank/DDBJ whole genome shotgun (WGS) entry which is preliminary data.</text>
</comment>
<feature type="domain" description="DUF4842" evidence="2">
    <location>
        <begin position="477"/>
        <end position="682"/>
    </location>
</feature>